<sequence length="170" mass="18494">MKAKTIDGVTVPSRRSRAKPGTMREETGIAADYDRSVGGVLRRCAEARAMPEPLEPQMLPPLQLRRARSRSPEKCAKYIQREMSRALPEIWAMLLSETTEHKNLAALKLLLHLVVLYGGAPTRAAATRASRTANAGFARRMLGEFRQRSAKAEAAATATAAGQAALPSEI</sequence>
<reference evidence="2 3" key="1">
    <citation type="submission" date="2016-10" db="EMBL/GenBank/DDBJ databases">
        <authorList>
            <person name="de Groot N.N."/>
        </authorList>
    </citation>
    <scope>NUCLEOTIDE SEQUENCE [LARGE SCALE GENOMIC DNA]</scope>
    <source>
        <strain evidence="2 3">AB35.6</strain>
    </source>
</reference>
<dbReference type="AlphaFoldDB" id="A0A1H4MZN3"/>
<organism evidence="2 3">
    <name type="scientific">Terriglobus roseus</name>
    <dbReference type="NCBI Taxonomy" id="392734"/>
    <lineage>
        <taxon>Bacteria</taxon>
        <taxon>Pseudomonadati</taxon>
        <taxon>Acidobacteriota</taxon>
        <taxon>Terriglobia</taxon>
        <taxon>Terriglobales</taxon>
        <taxon>Acidobacteriaceae</taxon>
        <taxon>Terriglobus</taxon>
    </lineage>
</organism>
<protein>
    <submittedName>
        <fullName evidence="2">Uncharacterized protein</fullName>
    </submittedName>
</protein>
<dbReference type="EMBL" id="FNSD01000001">
    <property type="protein sequence ID" value="SEB87822.1"/>
    <property type="molecule type" value="Genomic_DNA"/>
</dbReference>
<feature type="region of interest" description="Disordered" evidence="1">
    <location>
        <begin position="1"/>
        <end position="24"/>
    </location>
</feature>
<accession>A0A1H4MZN3</accession>
<proteinExistence type="predicted"/>
<evidence type="ECO:0000313" key="3">
    <source>
        <dbReference type="Proteomes" id="UP000182409"/>
    </source>
</evidence>
<evidence type="ECO:0000313" key="2">
    <source>
        <dbReference type="EMBL" id="SEB87822.1"/>
    </source>
</evidence>
<evidence type="ECO:0000256" key="1">
    <source>
        <dbReference type="SAM" id="MobiDB-lite"/>
    </source>
</evidence>
<dbReference type="Proteomes" id="UP000182409">
    <property type="component" value="Unassembled WGS sequence"/>
</dbReference>
<gene>
    <name evidence="2" type="ORF">SAMN05443244_2074</name>
</gene>
<name>A0A1H4MZN3_9BACT</name>
<dbReference type="RefSeq" id="WP_074653816.1">
    <property type="nucleotide sequence ID" value="NZ_FNSD01000001.1"/>
</dbReference>